<dbReference type="InterPro" id="IPR016163">
    <property type="entry name" value="Ald_DH_C"/>
</dbReference>
<gene>
    <name evidence="3" type="ORF">G6F50_017055</name>
</gene>
<dbReference type="EMBL" id="JAANIU010011749">
    <property type="protein sequence ID" value="KAG1530840.1"/>
    <property type="molecule type" value="Genomic_DNA"/>
</dbReference>
<dbReference type="InterPro" id="IPR016161">
    <property type="entry name" value="Ald_DH/histidinol_DH"/>
</dbReference>
<protein>
    <recommendedName>
        <fullName evidence="2">Aldehyde dehydrogenase domain-containing protein</fullName>
    </recommendedName>
</protein>
<accession>A0A9P7C1B4</accession>
<dbReference type="InterPro" id="IPR015590">
    <property type="entry name" value="Aldehyde_DH_dom"/>
</dbReference>
<comment type="caution">
    <text evidence="3">The sequence shown here is derived from an EMBL/GenBank/DDBJ whole genome shotgun (WGS) entry which is preliminary data.</text>
</comment>
<reference evidence="3 4" key="1">
    <citation type="journal article" date="2020" name="Microb. Genom.">
        <title>Genetic diversity of clinical and environmental Mucorales isolates obtained from an investigation of mucormycosis cases among solid organ transplant recipients.</title>
        <authorList>
            <person name="Nguyen M.H."/>
            <person name="Kaul D."/>
            <person name="Muto C."/>
            <person name="Cheng S.J."/>
            <person name="Richter R.A."/>
            <person name="Bruno V.M."/>
            <person name="Liu G."/>
            <person name="Beyhan S."/>
            <person name="Sundermann A.J."/>
            <person name="Mounaud S."/>
            <person name="Pasculle A.W."/>
            <person name="Nierman W.C."/>
            <person name="Driscoll E."/>
            <person name="Cumbie R."/>
            <person name="Clancy C.J."/>
            <person name="Dupont C.L."/>
        </authorList>
    </citation>
    <scope>NUCLEOTIDE SEQUENCE [LARGE SCALE GENOMIC DNA]</scope>
    <source>
        <strain evidence="3 4">GL24</strain>
    </source>
</reference>
<dbReference type="SUPFAM" id="SSF53720">
    <property type="entry name" value="ALDH-like"/>
    <property type="match status" value="1"/>
</dbReference>
<dbReference type="PANTHER" id="PTHR43866">
    <property type="entry name" value="MALONATE-SEMIALDEHYDE DEHYDROGENASE"/>
    <property type="match status" value="1"/>
</dbReference>
<evidence type="ECO:0000256" key="1">
    <source>
        <dbReference type="ARBA" id="ARBA00009986"/>
    </source>
</evidence>
<proteinExistence type="inferred from homology"/>
<keyword evidence="4" id="KW-1185">Reference proteome</keyword>
<dbReference type="GO" id="GO:0004491">
    <property type="term" value="F:methylmalonate-semialdehyde dehydrogenase (acylating, NAD) activity"/>
    <property type="evidence" value="ECO:0007669"/>
    <property type="project" value="InterPro"/>
</dbReference>
<feature type="domain" description="Aldehyde dehydrogenase" evidence="2">
    <location>
        <begin position="1"/>
        <end position="102"/>
    </location>
</feature>
<dbReference type="Gene3D" id="3.40.309.10">
    <property type="entry name" value="Aldehyde Dehydrogenase, Chain A, domain 2"/>
    <property type="match status" value="1"/>
</dbReference>
<dbReference type="Pfam" id="PF00171">
    <property type="entry name" value="Aldedh"/>
    <property type="match status" value="1"/>
</dbReference>
<evidence type="ECO:0000259" key="2">
    <source>
        <dbReference type="Pfam" id="PF00171"/>
    </source>
</evidence>
<dbReference type="InterPro" id="IPR010061">
    <property type="entry name" value="MeMal-semiAld_DH"/>
</dbReference>
<dbReference type="Proteomes" id="UP000740926">
    <property type="component" value="Unassembled WGS sequence"/>
</dbReference>
<organism evidence="3 4">
    <name type="scientific">Rhizopus delemar</name>
    <dbReference type="NCBI Taxonomy" id="936053"/>
    <lineage>
        <taxon>Eukaryota</taxon>
        <taxon>Fungi</taxon>
        <taxon>Fungi incertae sedis</taxon>
        <taxon>Mucoromycota</taxon>
        <taxon>Mucoromycotina</taxon>
        <taxon>Mucoromycetes</taxon>
        <taxon>Mucorales</taxon>
        <taxon>Mucorineae</taxon>
        <taxon>Rhizopodaceae</taxon>
        <taxon>Rhizopus</taxon>
    </lineage>
</organism>
<dbReference type="GO" id="GO:0006574">
    <property type="term" value="P:L-valine catabolic process"/>
    <property type="evidence" value="ECO:0007669"/>
    <property type="project" value="TreeGrafter"/>
</dbReference>
<dbReference type="GO" id="GO:0006210">
    <property type="term" value="P:thymine catabolic process"/>
    <property type="evidence" value="ECO:0007669"/>
    <property type="project" value="TreeGrafter"/>
</dbReference>
<evidence type="ECO:0000313" key="4">
    <source>
        <dbReference type="Proteomes" id="UP000740926"/>
    </source>
</evidence>
<evidence type="ECO:0000313" key="3">
    <source>
        <dbReference type="EMBL" id="KAG1530840.1"/>
    </source>
</evidence>
<name>A0A9P7C1B4_9FUNG</name>
<dbReference type="AlphaFoldDB" id="A0A9P7C1B4"/>
<dbReference type="PANTHER" id="PTHR43866:SF3">
    <property type="entry name" value="METHYLMALONATE-SEMIALDEHYDE DEHYDROGENASE [ACYLATING], MITOCHONDRIAL"/>
    <property type="match status" value="1"/>
</dbReference>
<sequence length="123" mass="13250">MTIYTEEIFGPVLCCVGVETLEDAVAFINRNPNGNGVALFTQDGGAARYFQNNIDVGEVGINVPIPVPVPLFSFTGSRASKLGDLGPYGKQVVLFNTQTKTVPARWFDDETLSHGVNTTISLK</sequence>
<comment type="similarity">
    <text evidence="1">Belongs to the aldehyde dehydrogenase family.</text>
</comment>